<dbReference type="OrthoDB" id="9801155at2"/>
<dbReference type="InterPro" id="IPR036396">
    <property type="entry name" value="Cyt_P450_sf"/>
</dbReference>
<accession>A0A370R0V9</accession>
<evidence type="ECO:0000256" key="2">
    <source>
        <dbReference type="ARBA" id="ARBA00010617"/>
    </source>
</evidence>
<dbReference type="Gene3D" id="1.10.630.10">
    <property type="entry name" value="Cytochrome P450"/>
    <property type="match status" value="1"/>
</dbReference>
<reference evidence="4 5" key="1">
    <citation type="submission" date="2018-07" db="EMBL/GenBank/DDBJ databases">
        <title>Genomic Encyclopedia of Type Strains, Phase IV (KMG-IV): sequencing the most valuable type-strain genomes for metagenomic binning, comparative biology and taxonomic classification.</title>
        <authorList>
            <person name="Goeker M."/>
        </authorList>
    </citation>
    <scope>NUCLEOTIDE SEQUENCE [LARGE SCALE GENOMIC DNA]</scope>
    <source>
        <strain evidence="4 5">DSM 103736</strain>
    </source>
</reference>
<keyword evidence="3" id="KW-0479">Metal-binding</keyword>
<evidence type="ECO:0000313" key="5">
    <source>
        <dbReference type="Proteomes" id="UP000254848"/>
    </source>
</evidence>
<comment type="cofactor">
    <cofactor evidence="1">
        <name>heme</name>
        <dbReference type="ChEBI" id="CHEBI:30413"/>
    </cofactor>
</comment>
<dbReference type="PANTHER" id="PTHR46696">
    <property type="entry name" value="P450, PUTATIVE (EUROFUNG)-RELATED"/>
    <property type="match status" value="1"/>
</dbReference>
<dbReference type="SUPFAM" id="SSF48264">
    <property type="entry name" value="Cytochrome P450"/>
    <property type="match status" value="1"/>
</dbReference>
<sequence length="382" mass="41868">MSDLLNPISAIQHDSPWEYYARLTRETPVYFDSDLKLWVVSDAASADAVLSNPVLQVRPVSQPVPPGLVGQPAGDVFGQLVRMREGEYQQQLKAVIVRAFSTIDSAQVSHLARQLAQQSLSDGEEINRWMFSVPAAVVATLCGFLPRDVPEVVALIAEFVLCIPAAAGPEHQQRASLAARSLLERFSAQIAQAPQGSLLTELLRCAGEEGWSQRAPLIANAIGFLSQTFDATASLAGNTLLTVQRYPDLWQCGPADAFIDETARYTSPIQNTRRFAAHEVTLLGQRIAPDDTILLLLAAANRDPARFAQPDVFQPQRNTQAYFSFSGGRHRCPGAAVARAITHGMVCALDAYMPGWHQRLHKRRYLPSGNARIPEFSLSEIN</sequence>
<keyword evidence="5" id="KW-1185">Reference proteome</keyword>
<evidence type="ECO:0000256" key="3">
    <source>
        <dbReference type="RuleBase" id="RU000461"/>
    </source>
</evidence>
<dbReference type="RefSeq" id="WP_115457306.1">
    <property type="nucleotide sequence ID" value="NZ_QRAP01000002.1"/>
</dbReference>
<dbReference type="InterPro" id="IPR017972">
    <property type="entry name" value="Cyt_P450_CS"/>
</dbReference>
<dbReference type="InterPro" id="IPR002397">
    <property type="entry name" value="Cyt_P450_B"/>
</dbReference>
<dbReference type="InterPro" id="IPR001128">
    <property type="entry name" value="Cyt_P450"/>
</dbReference>
<evidence type="ECO:0000256" key="1">
    <source>
        <dbReference type="ARBA" id="ARBA00001971"/>
    </source>
</evidence>
<comment type="caution">
    <text evidence="4">The sequence shown here is derived from an EMBL/GenBank/DDBJ whole genome shotgun (WGS) entry which is preliminary data.</text>
</comment>
<dbReference type="Pfam" id="PF00067">
    <property type="entry name" value="p450"/>
    <property type="match status" value="1"/>
</dbReference>
<dbReference type="GO" id="GO:0020037">
    <property type="term" value="F:heme binding"/>
    <property type="evidence" value="ECO:0007669"/>
    <property type="project" value="InterPro"/>
</dbReference>
<dbReference type="Proteomes" id="UP000254848">
    <property type="component" value="Unassembled WGS sequence"/>
</dbReference>
<dbReference type="GO" id="GO:0005506">
    <property type="term" value="F:iron ion binding"/>
    <property type="evidence" value="ECO:0007669"/>
    <property type="project" value="InterPro"/>
</dbReference>
<keyword evidence="3" id="KW-0503">Monooxygenase</keyword>
<dbReference type="PROSITE" id="PS00086">
    <property type="entry name" value="CYTOCHROME_P450"/>
    <property type="match status" value="1"/>
</dbReference>
<keyword evidence="3" id="KW-0408">Iron</keyword>
<keyword evidence="3" id="KW-0560">Oxidoreductase</keyword>
<dbReference type="AlphaFoldDB" id="A0A370R0V9"/>
<dbReference type="CDD" id="cd11036">
    <property type="entry name" value="AknT-like"/>
    <property type="match status" value="1"/>
</dbReference>
<keyword evidence="3" id="KW-0349">Heme</keyword>
<dbReference type="EMBL" id="QRAP01000002">
    <property type="protein sequence ID" value="RDK95555.1"/>
    <property type="molecule type" value="Genomic_DNA"/>
</dbReference>
<proteinExistence type="inferred from homology"/>
<dbReference type="PANTHER" id="PTHR46696:SF1">
    <property type="entry name" value="CYTOCHROME P450 YJIB-RELATED"/>
    <property type="match status" value="1"/>
</dbReference>
<dbReference type="GO" id="GO:0016705">
    <property type="term" value="F:oxidoreductase activity, acting on paired donors, with incorporation or reduction of molecular oxygen"/>
    <property type="evidence" value="ECO:0007669"/>
    <property type="project" value="InterPro"/>
</dbReference>
<protein>
    <submittedName>
        <fullName evidence="4">Cytochrome P450</fullName>
    </submittedName>
</protein>
<dbReference type="PRINTS" id="PR00359">
    <property type="entry name" value="BP450"/>
</dbReference>
<comment type="similarity">
    <text evidence="2 3">Belongs to the cytochrome P450 family.</text>
</comment>
<gene>
    <name evidence="4" type="ORF">C8D90_10226</name>
</gene>
<evidence type="ECO:0000313" key="4">
    <source>
        <dbReference type="EMBL" id="RDK95555.1"/>
    </source>
</evidence>
<organism evidence="4 5">
    <name type="scientific">Enterobacillus tribolii</name>
    <dbReference type="NCBI Taxonomy" id="1487935"/>
    <lineage>
        <taxon>Bacteria</taxon>
        <taxon>Pseudomonadati</taxon>
        <taxon>Pseudomonadota</taxon>
        <taxon>Gammaproteobacteria</taxon>
        <taxon>Enterobacterales</taxon>
        <taxon>Hafniaceae</taxon>
        <taxon>Enterobacillus</taxon>
    </lineage>
</organism>
<dbReference type="GO" id="GO:0004497">
    <property type="term" value="F:monooxygenase activity"/>
    <property type="evidence" value="ECO:0007669"/>
    <property type="project" value="UniProtKB-KW"/>
</dbReference>
<name>A0A370R0V9_9GAMM</name>